<evidence type="ECO:0000313" key="3">
    <source>
        <dbReference type="EMBL" id="KEP68874.1"/>
    </source>
</evidence>
<dbReference type="AlphaFoldDB" id="A0A074TB13"/>
<dbReference type="Gene3D" id="3.30.360.10">
    <property type="entry name" value="Dihydrodipicolinate Reductase, domain 2"/>
    <property type="match status" value="1"/>
</dbReference>
<proteinExistence type="predicted"/>
<evidence type="ECO:0000313" key="4">
    <source>
        <dbReference type="Proteomes" id="UP000027725"/>
    </source>
</evidence>
<keyword evidence="4" id="KW-1185">Reference proteome</keyword>
<dbReference type="eggNOG" id="COG0673">
    <property type="taxonomic scope" value="Bacteria"/>
</dbReference>
<dbReference type="STRING" id="1185766.SAMN05216224_1038"/>
<dbReference type="Pfam" id="PF01408">
    <property type="entry name" value="GFO_IDH_MocA"/>
    <property type="match status" value="1"/>
</dbReference>
<reference evidence="3 4" key="1">
    <citation type="submission" date="2014-03" db="EMBL/GenBank/DDBJ databases">
        <title>The draft genome sequence of Thioclava dalianensis DLFJ1-1.</title>
        <authorList>
            <person name="Lai Q."/>
            <person name="Shao Z."/>
        </authorList>
    </citation>
    <scope>NUCLEOTIDE SEQUENCE [LARGE SCALE GENOMIC DNA]</scope>
    <source>
        <strain evidence="3 4">DLFJ1-1</strain>
    </source>
</reference>
<dbReference type="InterPro" id="IPR036291">
    <property type="entry name" value="NAD(P)-bd_dom_sf"/>
</dbReference>
<accession>A0A074TB13</accession>
<dbReference type="EMBL" id="JHEH01000022">
    <property type="protein sequence ID" value="KEP68874.1"/>
    <property type="molecule type" value="Genomic_DNA"/>
</dbReference>
<dbReference type="InterPro" id="IPR051450">
    <property type="entry name" value="Gfo/Idh/MocA_Oxidoreductases"/>
</dbReference>
<dbReference type="SUPFAM" id="SSF55347">
    <property type="entry name" value="Glyceraldehyde-3-phosphate dehydrogenase-like, C-terminal domain"/>
    <property type="match status" value="1"/>
</dbReference>
<dbReference type="InterPro" id="IPR000683">
    <property type="entry name" value="Gfo/Idh/MocA-like_OxRdtase_N"/>
</dbReference>
<comment type="caution">
    <text evidence="3">The sequence shown here is derived from an EMBL/GenBank/DDBJ whole genome shotgun (WGS) entry which is preliminary data.</text>
</comment>
<evidence type="ECO:0000259" key="2">
    <source>
        <dbReference type="Pfam" id="PF22725"/>
    </source>
</evidence>
<feature type="domain" description="Gfo/Idh/MocA-like oxidoreductase N-terminal" evidence="1">
    <location>
        <begin position="5"/>
        <end position="124"/>
    </location>
</feature>
<sequence length="344" mass="36337">MSGPVKIALVGLGWWGQKMLSVLSSAPEDIKVVRAVEPNMDAVRDLCADKGVTLSADYADALNDPEVEAVVLATPHSLHTDQIAKAVAAGKHIFCEKPLALTAEEAARSVALCAEAGLVLGMGHERRWEPPIADMLAKADAGELGRIQQIEANFSHDKFVGMDPSNWRVQASEAPAGGMTATGIHLLDLSVRLLGRAESVLCICEQLSSKLPQGDTVAAYVKFAGGGTSYVSASLSNPFMSRFTVYGSKGWIDIRDKAHVEAPDGWIVTSAMAGGPIETVEIGKAEPVKDNLVSFARAVRGQETYPITADHLVDNIALLEAVFASSRSGQIERVAQPAAAKVGA</sequence>
<dbReference type="PANTHER" id="PTHR43377:SF1">
    <property type="entry name" value="BILIVERDIN REDUCTASE A"/>
    <property type="match status" value="1"/>
</dbReference>
<dbReference type="GO" id="GO:0000166">
    <property type="term" value="F:nucleotide binding"/>
    <property type="evidence" value="ECO:0007669"/>
    <property type="project" value="InterPro"/>
</dbReference>
<dbReference type="SUPFAM" id="SSF51735">
    <property type="entry name" value="NAD(P)-binding Rossmann-fold domains"/>
    <property type="match status" value="1"/>
</dbReference>
<dbReference type="PANTHER" id="PTHR43377">
    <property type="entry name" value="BILIVERDIN REDUCTASE A"/>
    <property type="match status" value="1"/>
</dbReference>
<name>A0A074TB13_9RHOB</name>
<dbReference type="OrthoDB" id="9792935at2"/>
<dbReference type="Proteomes" id="UP000027725">
    <property type="component" value="Unassembled WGS sequence"/>
</dbReference>
<organism evidence="3 4">
    <name type="scientific">Thioclava dalianensis</name>
    <dbReference type="NCBI Taxonomy" id="1185766"/>
    <lineage>
        <taxon>Bacteria</taxon>
        <taxon>Pseudomonadati</taxon>
        <taxon>Pseudomonadota</taxon>
        <taxon>Alphaproteobacteria</taxon>
        <taxon>Rhodobacterales</taxon>
        <taxon>Paracoccaceae</taxon>
        <taxon>Thioclava</taxon>
    </lineage>
</organism>
<evidence type="ECO:0000259" key="1">
    <source>
        <dbReference type="Pfam" id="PF01408"/>
    </source>
</evidence>
<dbReference type="Pfam" id="PF22725">
    <property type="entry name" value="GFO_IDH_MocA_C3"/>
    <property type="match status" value="1"/>
</dbReference>
<feature type="domain" description="GFO/IDH/MocA-like oxidoreductase" evidence="2">
    <location>
        <begin position="139"/>
        <end position="252"/>
    </location>
</feature>
<dbReference type="RefSeq" id="WP_038067926.1">
    <property type="nucleotide sequence ID" value="NZ_JHEH01000022.1"/>
</dbReference>
<dbReference type="InterPro" id="IPR055170">
    <property type="entry name" value="GFO_IDH_MocA-like_dom"/>
</dbReference>
<protein>
    <submittedName>
        <fullName evidence="3">Oxidoreductase</fullName>
    </submittedName>
</protein>
<gene>
    <name evidence="3" type="ORF">DL1_08395</name>
</gene>
<dbReference type="Gene3D" id="3.40.50.720">
    <property type="entry name" value="NAD(P)-binding Rossmann-like Domain"/>
    <property type="match status" value="1"/>
</dbReference>